<name>A0ABX3NZK6_9BACT</name>
<gene>
    <name evidence="1" type="ORF">A4D02_25455</name>
</gene>
<accession>A0ABX3NZK6</accession>
<organism evidence="1 2">
    <name type="scientific">Niastella koreensis</name>
    <dbReference type="NCBI Taxonomy" id="354356"/>
    <lineage>
        <taxon>Bacteria</taxon>
        <taxon>Pseudomonadati</taxon>
        <taxon>Bacteroidota</taxon>
        <taxon>Chitinophagia</taxon>
        <taxon>Chitinophagales</taxon>
        <taxon>Chitinophagaceae</taxon>
        <taxon>Niastella</taxon>
    </lineage>
</organism>
<keyword evidence="2" id="KW-1185">Reference proteome</keyword>
<comment type="caution">
    <text evidence="1">The sequence shown here is derived from an EMBL/GenBank/DDBJ whole genome shotgun (WGS) entry which is preliminary data.</text>
</comment>
<dbReference type="Proteomes" id="UP000192277">
    <property type="component" value="Unassembled WGS sequence"/>
</dbReference>
<evidence type="ECO:0000313" key="1">
    <source>
        <dbReference type="EMBL" id="OQP51472.1"/>
    </source>
</evidence>
<evidence type="ECO:0008006" key="3">
    <source>
        <dbReference type="Google" id="ProtNLM"/>
    </source>
</evidence>
<evidence type="ECO:0000313" key="2">
    <source>
        <dbReference type="Proteomes" id="UP000192277"/>
    </source>
</evidence>
<dbReference type="EMBL" id="LWBO01000005">
    <property type="protein sequence ID" value="OQP51472.1"/>
    <property type="molecule type" value="Genomic_DNA"/>
</dbReference>
<dbReference type="RefSeq" id="WP_014219834.1">
    <property type="nucleotide sequence ID" value="NZ_LWBO01000005.1"/>
</dbReference>
<proteinExistence type="predicted"/>
<reference evidence="1 2" key="1">
    <citation type="submission" date="2016-04" db="EMBL/GenBank/DDBJ databases">
        <authorList>
            <person name="Chen L."/>
            <person name="Zhuang W."/>
            <person name="Wang G."/>
        </authorList>
    </citation>
    <scope>NUCLEOTIDE SEQUENCE [LARGE SCALE GENOMIC DNA]</scope>
    <source>
        <strain evidence="2">GR20</strain>
    </source>
</reference>
<sequence length="180" mass="21411">MRITIVFVLLNLSVTWLYSQTPVYPKEETYKFLFFEGMVSDTNKLNLKVKYINKETDTILVHMSLIEGTKFDPFANVYTELQKNQNGKYNQFVDKHVDYYFGDSTPDPKRVYIKLKPGDSTELNFNLISRIGAFYKGKYRMRVHLLKTPLNVPPVIPRQYAISRWFYFEVVKDMDYHDLY</sequence>
<protein>
    <recommendedName>
        <fullName evidence="3">Periplasmic protein</fullName>
    </recommendedName>
</protein>